<organism evidence="2 3">
    <name type="scientific">Streptomyces varsoviensis</name>
    <dbReference type="NCBI Taxonomy" id="67373"/>
    <lineage>
        <taxon>Bacteria</taxon>
        <taxon>Bacillati</taxon>
        <taxon>Actinomycetota</taxon>
        <taxon>Actinomycetes</taxon>
        <taxon>Kitasatosporales</taxon>
        <taxon>Streptomycetaceae</taxon>
        <taxon>Streptomyces</taxon>
    </lineage>
</organism>
<keyword evidence="3" id="KW-1185">Reference proteome</keyword>
<dbReference type="SUPFAM" id="SSF51366">
    <property type="entry name" value="Ribulose-phoshate binding barrel"/>
    <property type="match status" value="1"/>
</dbReference>
<evidence type="ECO:0000313" key="3">
    <source>
        <dbReference type="Proteomes" id="UP000037020"/>
    </source>
</evidence>
<dbReference type="Proteomes" id="UP000037020">
    <property type="component" value="Unassembled WGS sequence"/>
</dbReference>
<gene>
    <name evidence="2" type="ORF">ADK38_10845</name>
</gene>
<proteinExistence type="predicted"/>
<comment type="caution">
    <text evidence="2">The sequence shown here is derived from an EMBL/GenBank/DDBJ whole genome shotgun (WGS) entry which is preliminary data.</text>
</comment>
<dbReference type="InterPro" id="IPR011060">
    <property type="entry name" value="RibuloseP-bd_barrel"/>
</dbReference>
<evidence type="ECO:0000256" key="1">
    <source>
        <dbReference type="SAM" id="MobiDB-lite"/>
    </source>
</evidence>
<reference evidence="2 3" key="1">
    <citation type="submission" date="2015-07" db="EMBL/GenBank/DDBJ databases">
        <authorList>
            <person name="Ju K.-S."/>
            <person name="Doroghazi J.R."/>
            <person name="Metcalf W.W."/>
        </authorList>
    </citation>
    <scope>NUCLEOTIDE SEQUENCE [LARGE SCALE GENOMIC DNA]</scope>
    <source>
        <strain evidence="2 3">NRRL B-3589</strain>
    </source>
</reference>
<evidence type="ECO:0000313" key="2">
    <source>
        <dbReference type="EMBL" id="KOG90055.1"/>
    </source>
</evidence>
<dbReference type="InterPro" id="IPR013785">
    <property type="entry name" value="Aldolase_TIM"/>
</dbReference>
<sequence>PVIASGGCGTLDHLTEALAAGDATYVLVNNMLHKGQYGIEEVRDHLLAHSSFSPSSRSSPSSPTSPPSPSSDDTAE</sequence>
<dbReference type="EMBL" id="LGUT01000913">
    <property type="protein sequence ID" value="KOG90055.1"/>
    <property type="molecule type" value="Genomic_DNA"/>
</dbReference>
<feature type="non-terminal residue" evidence="2">
    <location>
        <position position="1"/>
    </location>
</feature>
<accession>A0ABR5J9E7</accession>
<feature type="region of interest" description="Disordered" evidence="1">
    <location>
        <begin position="48"/>
        <end position="76"/>
    </location>
</feature>
<feature type="compositionally biased region" description="Low complexity" evidence="1">
    <location>
        <begin position="50"/>
        <end position="62"/>
    </location>
</feature>
<dbReference type="Gene3D" id="3.20.20.70">
    <property type="entry name" value="Aldolase class I"/>
    <property type="match status" value="1"/>
</dbReference>
<protein>
    <submittedName>
        <fullName evidence="2">Uncharacterized protein</fullName>
    </submittedName>
</protein>
<name>A0ABR5J9E7_9ACTN</name>